<dbReference type="RefSeq" id="WP_007187224.1">
    <property type="nucleotide sequence ID" value="NZ_AKGD01000004.1"/>
</dbReference>
<dbReference type="SUPFAM" id="SSF48613">
    <property type="entry name" value="Heme oxygenase-like"/>
    <property type="match status" value="1"/>
</dbReference>
<dbReference type="PATRIC" id="fig|1172194.4.peg.4155"/>
<dbReference type="Gene3D" id="1.20.910.10">
    <property type="entry name" value="Heme oxygenase-like"/>
    <property type="match status" value="1"/>
</dbReference>
<dbReference type="AlphaFoldDB" id="I7Z7S5"/>
<sequence length="221" mass="24610">MSHYELLQAETLAERTALLSEPLFADAMAGRVNTAMYIAFLTQAYHHVKHTVPLMMACGARLGDRHEWLRAKIVSYIDEEYGHHEWVLDDIVASGGDRESARHSVPAFETEMMVAYAYDLIERGNPVGFFGMVHVLEGTSTALATNASQRLASALGLPKTAFTYLSSHGALDVSHVDFFRDIVNELTPGDLDAVIQASRRFYRLYGAIFAALHRQFSVKES</sequence>
<evidence type="ECO:0000313" key="1">
    <source>
        <dbReference type="EMBL" id="EIT67854.1"/>
    </source>
</evidence>
<dbReference type="Pfam" id="PF14518">
    <property type="entry name" value="Haem_oxygenas_2"/>
    <property type="match status" value="1"/>
</dbReference>
<name>I7Z7S5_9GAMM</name>
<keyword evidence="2" id="KW-1185">Reference proteome</keyword>
<organism evidence="1 2">
    <name type="scientific">Hydrocarboniphaga effusa AP103</name>
    <dbReference type="NCBI Taxonomy" id="1172194"/>
    <lineage>
        <taxon>Bacteria</taxon>
        <taxon>Pseudomonadati</taxon>
        <taxon>Pseudomonadota</taxon>
        <taxon>Gammaproteobacteria</taxon>
        <taxon>Nevskiales</taxon>
        <taxon>Nevskiaceae</taxon>
        <taxon>Hydrocarboniphaga</taxon>
    </lineage>
</organism>
<evidence type="ECO:0000313" key="2">
    <source>
        <dbReference type="Proteomes" id="UP000003704"/>
    </source>
</evidence>
<accession>I7Z7S5</accession>
<protein>
    <submittedName>
        <fullName evidence="1">Uncharacterized protein</fullName>
    </submittedName>
</protein>
<dbReference type="STRING" id="1172194.WQQ_42890"/>
<comment type="caution">
    <text evidence="1">The sequence shown here is derived from an EMBL/GenBank/DDBJ whole genome shotgun (WGS) entry which is preliminary data.</text>
</comment>
<proteinExistence type="predicted"/>
<reference evidence="1 2" key="1">
    <citation type="journal article" date="2012" name="J. Bacteriol.">
        <title>Genome Sequence of n-Alkane-Degrading Hydrocarboniphaga effusa Strain AP103T (ATCC BAA-332T).</title>
        <authorList>
            <person name="Chang H.K."/>
            <person name="Zylstra G.J."/>
            <person name="Chae J.C."/>
        </authorList>
    </citation>
    <scope>NUCLEOTIDE SEQUENCE [LARGE SCALE GENOMIC DNA]</scope>
    <source>
        <strain evidence="1 2">AP103</strain>
    </source>
</reference>
<dbReference type="InterPro" id="IPR016084">
    <property type="entry name" value="Haem_Oase-like_multi-hlx"/>
</dbReference>
<dbReference type="OrthoDB" id="5177824at2"/>
<dbReference type="EMBL" id="AKGD01000004">
    <property type="protein sequence ID" value="EIT67854.1"/>
    <property type="molecule type" value="Genomic_DNA"/>
</dbReference>
<dbReference type="Proteomes" id="UP000003704">
    <property type="component" value="Unassembled WGS sequence"/>
</dbReference>
<gene>
    <name evidence="1" type="ORF">WQQ_42890</name>
</gene>